<proteinExistence type="predicted"/>
<keyword evidence="2" id="KW-1003">Cell membrane</keyword>
<dbReference type="PIRSF" id="PIRSF038958">
    <property type="entry name" value="PG_synth_SpoVB"/>
    <property type="match status" value="1"/>
</dbReference>
<dbReference type="OrthoDB" id="9775950at2"/>
<evidence type="ECO:0000256" key="4">
    <source>
        <dbReference type="ARBA" id="ARBA00022989"/>
    </source>
</evidence>
<accession>A0A3A6PF43</accession>
<feature type="transmembrane region" description="Helical" evidence="6">
    <location>
        <begin position="388"/>
        <end position="409"/>
    </location>
</feature>
<gene>
    <name evidence="7" type="ORF">D3P09_08050</name>
</gene>
<feature type="transmembrane region" description="Helical" evidence="6">
    <location>
        <begin position="439"/>
        <end position="458"/>
    </location>
</feature>
<keyword evidence="4 6" id="KW-1133">Transmembrane helix</keyword>
<feature type="transmembrane region" description="Helical" evidence="6">
    <location>
        <begin position="260"/>
        <end position="285"/>
    </location>
</feature>
<keyword evidence="8" id="KW-1185">Reference proteome</keyword>
<dbReference type="Proteomes" id="UP000267798">
    <property type="component" value="Unassembled WGS sequence"/>
</dbReference>
<feature type="transmembrane region" description="Helical" evidence="6">
    <location>
        <begin position="470"/>
        <end position="489"/>
    </location>
</feature>
<organism evidence="7 8">
    <name type="scientific">Paenibacillus pinisoli</name>
    <dbReference type="NCBI Taxonomy" id="1276110"/>
    <lineage>
        <taxon>Bacteria</taxon>
        <taxon>Bacillati</taxon>
        <taxon>Bacillota</taxon>
        <taxon>Bacilli</taxon>
        <taxon>Bacillales</taxon>
        <taxon>Paenibacillaceae</taxon>
        <taxon>Paenibacillus</taxon>
    </lineage>
</organism>
<dbReference type="RefSeq" id="WP_120108814.1">
    <property type="nucleotide sequence ID" value="NZ_QXQB01000002.1"/>
</dbReference>
<feature type="transmembrane region" description="Helical" evidence="6">
    <location>
        <begin position="90"/>
        <end position="114"/>
    </location>
</feature>
<dbReference type="EMBL" id="QXQB01000002">
    <property type="protein sequence ID" value="RJX39385.1"/>
    <property type="molecule type" value="Genomic_DNA"/>
</dbReference>
<dbReference type="CDD" id="cd13124">
    <property type="entry name" value="MATE_SpoVB_like"/>
    <property type="match status" value="1"/>
</dbReference>
<dbReference type="PANTHER" id="PTHR30250:SF21">
    <property type="entry name" value="LIPID II FLIPPASE MURJ"/>
    <property type="match status" value="1"/>
</dbReference>
<evidence type="ECO:0000256" key="5">
    <source>
        <dbReference type="ARBA" id="ARBA00023136"/>
    </source>
</evidence>
<feature type="transmembrane region" description="Helical" evidence="6">
    <location>
        <begin position="12"/>
        <end position="30"/>
    </location>
</feature>
<feature type="transmembrane region" description="Helical" evidence="6">
    <location>
        <begin position="50"/>
        <end position="70"/>
    </location>
</feature>
<dbReference type="AlphaFoldDB" id="A0A3A6PF43"/>
<keyword evidence="3 6" id="KW-0812">Transmembrane</keyword>
<feature type="transmembrane region" description="Helical" evidence="6">
    <location>
        <begin position="416"/>
        <end position="433"/>
    </location>
</feature>
<dbReference type="InterPro" id="IPR024923">
    <property type="entry name" value="PG_synth_SpoVB"/>
</dbReference>
<dbReference type="PANTHER" id="PTHR30250">
    <property type="entry name" value="PST FAMILY PREDICTED COLANIC ACID TRANSPORTER"/>
    <property type="match status" value="1"/>
</dbReference>
<evidence type="ECO:0000256" key="6">
    <source>
        <dbReference type="SAM" id="Phobius"/>
    </source>
</evidence>
<feature type="transmembrane region" description="Helical" evidence="6">
    <location>
        <begin position="161"/>
        <end position="180"/>
    </location>
</feature>
<protein>
    <submittedName>
        <fullName evidence="7">Polysaccharide biosynthesis protein</fullName>
    </submittedName>
</protein>
<evidence type="ECO:0000313" key="7">
    <source>
        <dbReference type="EMBL" id="RJX39385.1"/>
    </source>
</evidence>
<feature type="transmembrane region" description="Helical" evidence="6">
    <location>
        <begin position="349"/>
        <end position="368"/>
    </location>
</feature>
<reference evidence="7 8" key="1">
    <citation type="submission" date="2018-09" db="EMBL/GenBank/DDBJ databases">
        <title>Paenibacillus aracenensis nov. sp. isolated from a cave in southern Spain.</title>
        <authorList>
            <person name="Jurado V."/>
            <person name="Gutierrez-Patricio S."/>
            <person name="Gonzalez-Pimentel J.L."/>
            <person name="Miller A.Z."/>
            <person name="Laiz L."/>
            <person name="Saiz-Jimenez C."/>
        </authorList>
    </citation>
    <scope>NUCLEOTIDE SEQUENCE [LARGE SCALE GENOMIC DNA]</scope>
    <source>
        <strain evidence="7 8">JCM 19203</strain>
    </source>
</reference>
<name>A0A3A6PF43_9BACL</name>
<keyword evidence="5 6" id="KW-0472">Membrane</keyword>
<dbReference type="InterPro" id="IPR050833">
    <property type="entry name" value="Poly_Biosynth_Transport"/>
</dbReference>
<feature type="transmembrane region" description="Helical" evidence="6">
    <location>
        <begin position="120"/>
        <end position="140"/>
    </location>
</feature>
<comment type="subcellular location">
    <subcellularLocation>
        <location evidence="1">Cell membrane</location>
        <topology evidence="1">Multi-pass membrane protein</topology>
    </subcellularLocation>
</comment>
<feature type="transmembrane region" description="Helical" evidence="6">
    <location>
        <begin position="318"/>
        <end position="337"/>
    </location>
</feature>
<evidence type="ECO:0000313" key="8">
    <source>
        <dbReference type="Proteomes" id="UP000267798"/>
    </source>
</evidence>
<dbReference type="Pfam" id="PF01943">
    <property type="entry name" value="Polysacc_synt"/>
    <property type="match status" value="1"/>
</dbReference>
<dbReference type="InterPro" id="IPR002797">
    <property type="entry name" value="Polysacc_synth"/>
</dbReference>
<evidence type="ECO:0000256" key="3">
    <source>
        <dbReference type="ARBA" id="ARBA00022692"/>
    </source>
</evidence>
<feature type="transmembrane region" description="Helical" evidence="6">
    <location>
        <begin position="186"/>
        <end position="205"/>
    </location>
</feature>
<sequence length="561" mass="59325">MLKKESLLKGTIILAAAALVARFLGLFQRIPLDYMLGDEGNIAFTNANQVYMIVLMIATAGFPSAISKMVSERYALGRPDEAQRIYRAGLLFGLVTGFILAIALFALAPLYGAISKEPGSVMAIRAIAPALLFFPLVAMMRGYFQGRQMMSVGGTSQIVEQFARVILGLLLGWLVLELGWGDQWAAAAITFGSVFGGIAAFAVMLRFARKLKKQDSATAKPVRRMNAEASAALMPSFSSNASKSSKSPVTLSKRGIYKEILSMSIPSLVTSMSINLVLLFDVMLFNRLTENYYTLAEASAVAADYGIKAISLAGIPPILAIALGSSIIPIISSAFSLKNMDEVRRQASMVMRIVCFTGVPVALLLTVASTSVTGLLFSGPSGSGPVAALSAAAILQITMMTSNSIIYGMGKPRTSMTHTLIGLGLKVAVSIALGPFLGIYGLIIGSAVCFIAVTLLNLRSINGIVKLQVLGARWLPYIAAVALSALAGWGAELGVLKLTGAWPGKLSYLLAAIAAAAVVGGLYVILLLALRVIRPEDVTALPRPLRGPFNKLLRVVQRTGA</sequence>
<evidence type="ECO:0000256" key="2">
    <source>
        <dbReference type="ARBA" id="ARBA00022475"/>
    </source>
</evidence>
<comment type="caution">
    <text evidence="7">The sequence shown here is derived from an EMBL/GenBank/DDBJ whole genome shotgun (WGS) entry which is preliminary data.</text>
</comment>
<dbReference type="GO" id="GO:0005886">
    <property type="term" value="C:plasma membrane"/>
    <property type="evidence" value="ECO:0007669"/>
    <property type="project" value="UniProtKB-SubCell"/>
</dbReference>
<feature type="transmembrane region" description="Helical" evidence="6">
    <location>
        <begin position="509"/>
        <end position="533"/>
    </location>
</feature>
<evidence type="ECO:0000256" key="1">
    <source>
        <dbReference type="ARBA" id="ARBA00004651"/>
    </source>
</evidence>